<dbReference type="RefSeq" id="WP_336474145.1">
    <property type="nucleotide sequence ID" value="NZ_JBAWSX010000018.1"/>
</dbReference>
<name>A0ABU8FMC3_9BACI</name>
<dbReference type="Gene3D" id="2.160.20.80">
    <property type="entry name" value="E3 ubiquitin-protein ligase SopA"/>
    <property type="match status" value="2"/>
</dbReference>
<reference evidence="1 2" key="1">
    <citation type="submission" date="2024-01" db="EMBL/GenBank/DDBJ databases">
        <title>Seven novel Bacillus-like species.</title>
        <authorList>
            <person name="Liu G."/>
        </authorList>
    </citation>
    <scope>NUCLEOTIDE SEQUENCE [LARGE SCALE GENOMIC DNA]</scope>
    <source>
        <strain evidence="1 2">FJAT-51639</strain>
    </source>
</reference>
<proteinExistence type="predicted"/>
<evidence type="ECO:0000313" key="2">
    <source>
        <dbReference type="Proteomes" id="UP001372526"/>
    </source>
</evidence>
<accession>A0ABU8FMC3</accession>
<dbReference type="PANTHER" id="PTHR42999">
    <property type="entry name" value="ANTIBIOTIC RESISTANCE PROTEIN MCBG"/>
    <property type="match status" value="1"/>
</dbReference>
<protein>
    <submittedName>
        <fullName evidence="1">Pentapeptide repeat-containing protein</fullName>
    </submittedName>
</protein>
<dbReference type="InterPro" id="IPR052949">
    <property type="entry name" value="PA_immunity-related"/>
</dbReference>
<evidence type="ECO:0000313" key="1">
    <source>
        <dbReference type="EMBL" id="MEI4803847.1"/>
    </source>
</evidence>
<dbReference type="SUPFAM" id="SSF141571">
    <property type="entry name" value="Pentapeptide repeat-like"/>
    <property type="match status" value="1"/>
</dbReference>
<gene>
    <name evidence="1" type="ORF">WAZ07_21960</name>
</gene>
<dbReference type="EMBL" id="JBAWSX010000018">
    <property type="protein sequence ID" value="MEI4803847.1"/>
    <property type="molecule type" value="Genomic_DNA"/>
</dbReference>
<dbReference type="PANTHER" id="PTHR42999:SF1">
    <property type="entry name" value="PENTAPEPTIDE REPEAT-CONTAINING PROTEIN"/>
    <property type="match status" value="1"/>
</dbReference>
<comment type="caution">
    <text evidence="1">The sequence shown here is derived from an EMBL/GenBank/DDBJ whole genome shotgun (WGS) entry which is preliminary data.</text>
</comment>
<dbReference type="Pfam" id="PF00805">
    <property type="entry name" value="Pentapeptide"/>
    <property type="match status" value="1"/>
</dbReference>
<dbReference type="InterPro" id="IPR001646">
    <property type="entry name" value="5peptide_repeat"/>
</dbReference>
<organism evidence="1 2">
    <name type="scientific">Bacillus bruguierae</name>
    <dbReference type="NCBI Taxonomy" id="3127667"/>
    <lineage>
        <taxon>Bacteria</taxon>
        <taxon>Bacillati</taxon>
        <taxon>Bacillota</taxon>
        <taxon>Bacilli</taxon>
        <taxon>Bacillales</taxon>
        <taxon>Bacillaceae</taxon>
        <taxon>Bacillus</taxon>
    </lineage>
</organism>
<sequence length="202" mass="23233">MDIYIQLKKYTEFSMGQSNEVCELIYQDTFINGIVFTGYDLNNSSFLEVVFNSCDFSNVYLSGASICGSTFNECIFLKNTFRKGKADYSIFNSTNLGELDSFRTSFYESQFLNVILKDSKLERCYLDESIFSNVKFENVKFLSSTFNNSTFKNVHFINCHFEDSTFQNVTNFHEVHFVDSSITIDGELKNGLSSNEIKAFLE</sequence>
<dbReference type="Pfam" id="PF13576">
    <property type="entry name" value="Pentapeptide_3"/>
    <property type="match status" value="1"/>
</dbReference>
<keyword evidence="2" id="KW-1185">Reference proteome</keyword>
<dbReference type="Proteomes" id="UP001372526">
    <property type="component" value="Unassembled WGS sequence"/>
</dbReference>